<evidence type="ECO:0000259" key="8">
    <source>
        <dbReference type="Pfam" id="PF00350"/>
    </source>
</evidence>
<dbReference type="Pfam" id="PF00350">
    <property type="entry name" value="Dynamin_N"/>
    <property type="match status" value="1"/>
</dbReference>
<evidence type="ECO:0000313" key="9">
    <source>
        <dbReference type="EMBL" id="CAL5221378.1"/>
    </source>
</evidence>
<dbReference type="Gene3D" id="3.40.50.300">
    <property type="entry name" value="P-loop containing nucleotide triphosphate hydrolases"/>
    <property type="match status" value="1"/>
</dbReference>
<dbReference type="PANTHER" id="PTHR10465">
    <property type="entry name" value="TRANSMEMBRANE GTPASE FZO1"/>
    <property type="match status" value="1"/>
</dbReference>
<keyword evidence="6" id="KW-0175">Coiled coil</keyword>
<keyword evidence="5" id="KW-0472">Membrane</keyword>
<keyword evidence="10" id="KW-1185">Reference proteome</keyword>
<sequence length="1109" mass="121905">MEGPQRYLELSRDVSDILQDIGRFLGGLVEGGSDGGYQLLLDQELSSYFQRFYQLKARHQDRALSCAVLALTKSGKSTLLNALLGAICLPSSNVPETARITRIIHTPLEDGKQPELTYQPSGSLDKRTIVGEYGIREHLRYLNREVRTRNHQASDEGFLDVRIPVAALETFEQDPAAVSLQLLDTPGPNEFGEEALKHQVERLLDGVDAVLYLLDYSKLKTAEEATLLGKLKDINPQLVSRLSQRLFFVVNKIDLTRTSEGLEPDEIKHYVANLVTSQLATEGFQLSPDQVLLLSAQDAMLSRLILRGKAGKEERLRFGKLAFGARKAATTPDEDYLQAATEMLQDSGLHELEERVLGFLYNNSGSLKLLSTLDDVQRLLHQVRNVAAASNAALQQDVKTLQEETEKLTAELEDVLEQFDVVQQEANQVEGEVVDEVRGRMQHLKEDLFEKVSAVLDCPNNSPNGQAALRAALAGRWKAALDKTARFWARQRDGSGAARDELQSRLRDLHQDIHATIDAEVRGFWAQLEAATNERQQAMFRMLNVHLARLAQRVETVVGDLLEVKLEPVPLHLDPPTAQEFHTDLQQLFSAAISPKEVARTREGTEEHLVWEKRTRRTGLCSWSDYYVARPEQRSITESYNETVFELRPEQVVGYFMKLVDTTVEHSVKHVRAFVHQYLESRLNEARSQIEQYGSRYTEAMLHALETSKQGEDARLAGMQAVQEHLAQVTSLLDEITDLQQRASGLLPATQQDEEALHNALMDALDGGAGTWEDAEGNVHFPIPTAGRSAGFTGIDAEADIVQHCMEDHAPMHAEDQGHAEEQAGAVSKAAGASGIVPEDHMEFEDAYEELTSSYATVPFPAEGMALPSNLLACGSFADKDCEVTCPVPGQAVALEPHVELAPEKAVGADKTIHNVENDDASKTDEQTVGAATGAVTDPNTRYRAGFADMKKWLAHAGFSDSDEEEVIACPCGMVHQPNFHETWHGEEEAATAAAAADPGEEITMQEAAPARAPAPVMLPTSSHNTPEAPPQGPQKAVETLSRPGSNMTGSALMTEHDAQPDGPAILPAEHVRPEDASEAGRDIQSQDSGDDWTIVSDTSKDGAEPEAH</sequence>
<gene>
    <name evidence="9" type="primary">g3559</name>
    <name evidence="9" type="ORF">VP750_LOCUS3037</name>
</gene>
<feature type="domain" description="Dynamin N-terminal" evidence="8">
    <location>
        <begin position="72"/>
        <end position="252"/>
    </location>
</feature>
<dbReference type="Proteomes" id="UP001497392">
    <property type="component" value="Unassembled WGS sequence"/>
</dbReference>
<evidence type="ECO:0000256" key="6">
    <source>
        <dbReference type="SAM" id="Coils"/>
    </source>
</evidence>
<evidence type="ECO:0000256" key="4">
    <source>
        <dbReference type="ARBA" id="ARBA00023134"/>
    </source>
</evidence>
<dbReference type="PANTHER" id="PTHR10465:SF0">
    <property type="entry name" value="SARCALUMENIN"/>
    <property type="match status" value="1"/>
</dbReference>
<dbReference type="SUPFAM" id="SSF52540">
    <property type="entry name" value="P-loop containing nucleoside triphosphate hydrolases"/>
    <property type="match status" value="1"/>
</dbReference>
<feature type="compositionally biased region" description="Polar residues" evidence="7">
    <location>
        <begin position="1043"/>
        <end position="1052"/>
    </location>
</feature>
<dbReference type="InterPro" id="IPR027417">
    <property type="entry name" value="P-loop_NTPase"/>
</dbReference>
<evidence type="ECO:0000256" key="5">
    <source>
        <dbReference type="ARBA" id="ARBA00023136"/>
    </source>
</evidence>
<feature type="coiled-coil region" evidence="6">
    <location>
        <begin position="384"/>
        <end position="432"/>
    </location>
</feature>
<dbReference type="EMBL" id="CAXHTA020000005">
    <property type="protein sequence ID" value="CAL5221378.1"/>
    <property type="molecule type" value="Genomic_DNA"/>
</dbReference>
<evidence type="ECO:0000313" key="10">
    <source>
        <dbReference type="Proteomes" id="UP001497392"/>
    </source>
</evidence>
<dbReference type="InterPro" id="IPR045063">
    <property type="entry name" value="Dynamin_N"/>
</dbReference>
<keyword evidence="3" id="KW-0378">Hydrolase</keyword>
<feature type="compositionally biased region" description="Basic and acidic residues" evidence="7">
    <location>
        <begin position="1070"/>
        <end position="1082"/>
    </location>
</feature>
<evidence type="ECO:0000256" key="1">
    <source>
        <dbReference type="ARBA" id="ARBA00004370"/>
    </source>
</evidence>
<keyword evidence="2" id="KW-0547">Nucleotide-binding</keyword>
<proteinExistence type="predicted"/>
<evidence type="ECO:0000256" key="2">
    <source>
        <dbReference type="ARBA" id="ARBA00022741"/>
    </source>
</evidence>
<evidence type="ECO:0000256" key="7">
    <source>
        <dbReference type="SAM" id="MobiDB-lite"/>
    </source>
</evidence>
<accession>A0ABP1FN35</accession>
<protein>
    <submittedName>
        <fullName evidence="9">G3559 protein</fullName>
    </submittedName>
</protein>
<evidence type="ECO:0000256" key="3">
    <source>
        <dbReference type="ARBA" id="ARBA00022801"/>
    </source>
</evidence>
<organism evidence="9 10">
    <name type="scientific">Coccomyxa viridis</name>
    <dbReference type="NCBI Taxonomy" id="1274662"/>
    <lineage>
        <taxon>Eukaryota</taxon>
        <taxon>Viridiplantae</taxon>
        <taxon>Chlorophyta</taxon>
        <taxon>core chlorophytes</taxon>
        <taxon>Trebouxiophyceae</taxon>
        <taxon>Trebouxiophyceae incertae sedis</taxon>
        <taxon>Coccomyxaceae</taxon>
        <taxon>Coccomyxa</taxon>
    </lineage>
</organism>
<reference evidence="9 10" key="1">
    <citation type="submission" date="2024-06" db="EMBL/GenBank/DDBJ databases">
        <authorList>
            <person name="Kraege A."/>
            <person name="Thomma B."/>
        </authorList>
    </citation>
    <scope>NUCLEOTIDE SEQUENCE [LARGE SCALE GENOMIC DNA]</scope>
</reference>
<comment type="caution">
    <text evidence="9">The sequence shown here is derived from an EMBL/GenBank/DDBJ whole genome shotgun (WGS) entry which is preliminary data.</text>
</comment>
<comment type="subcellular location">
    <subcellularLocation>
        <location evidence="1">Membrane</location>
    </subcellularLocation>
</comment>
<dbReference type="InterPro" id="IPR027094">
    <property type="entry name" value="Mitofusin_fam"/>
</dbReference>
<feature type="compositionally biased region" description="Basic and acidic residues" evidence="7">
    <location>
        <begin position="1099"/>
        <end position="1109"/>
    </location>
</feature>
<feature type="region of interest" description="Disordered" evidence="7">
    <location>
        <begin position="1016"/>
        <end position="1109"/>
    </location>
</feature>
<keyword evidence="4" id="KW-0342">GTP-binding</keyword>
<name>A0ABP1FN35_9CHLO</name>